<keyword evidence="2 7" id="KW-0479">Metal-binding</keyword>
<sequence length="257" mass="28893">MRTLGFYYEVQRPDRFMFVAVNQSNVQTKAWGLFEKADPDFITFLGEPYDYNSATHFALDDYAVSPGSATMTILAPRQRIGQNNGLSEVDVRRINKAYRCGALVSGNMLCPDNWISALDGKCYYYSFLDPRAKPVEGPARKACEPMLAVPLVIPELSQPGRTLMLEIMRHAKVLIGVWVIGDSPMGDLLAERDGLCSTFDIEGAVAPTGTPCEGSRRHYICQKTSANECWYVRGRTFMPYPECTRPWSGRSWQHVIN</sequence>
<accession>A0A1D1USN5</accession>
<evidence type="ECO:0000256" key="3">
    <source>
        <dbReference type="ARBA" id="ARBA00022801"/>
    </source>
</evidence>
<dbReference type="Pfam" id="PF01400">
    <property type="entry name" value="Astacin"/>
    <property type="match status" value="1"/>
</dbReference>
<keyword evidence="5 7" id="KW-0482">Metalloprotease</keyword>
<dbReference type="SUPFAM" id="SSF55486">
    <property type="entry name" value="Metalloproteases ('zincins'), catalytic domain"/>
    <property type="match status" value="1"/>
</dbReference>
<evidence type="ECO:0000256" key="4">
    <source>
        <dbReference type="ARBA" id="ARBA00022833"/>
    </source>
</evidence>
<dbReference type="GO" id="GO:0006508">
    <property type="term" value="P:proteolysis"/>
    <property type="evidence" value="ECO:0007669"/>
    <property type="project" value="UniProtKB-KW"/>
</dbReference>
<dbReference type="PANTHER" id="PTHR10127">
    <property type="entry name" value="DISCOIDIN, CUB, EGF, LAMININ , AND ZINC METALLOPROTEASE DOMAIN CONTAINING"/>
    <property type="match status" value="1"/>
</dbReference>
<evidence type="ECO:0000256" key="5">
    <source>
        <dbReference type="ARBA" id="ARBA00023049"/>
    </source>
</evidence>
<evidence type="ECO:0000256" key="6">
    <source>
        <dbReference type="PROSITE-ProRule" id="PRU01211"/>
    </source>
</evidence>
<name>A0A1D1USN5_RAMVA</name>
<dbReference type="PROSITE" id="PS51864">
    <property type="entry name" value="ASTACIN"/>
    <property type="match status" value="1"/>
</dbReference>
<evidence type="ECO:0000259" key="8">
    <source>
        <dbReference type="PROSITE" id="PS51864"/>
    </source>
</evidence>
<dbReference type="EMBL" id="BDGG01000002">
    <property type="protein sequence ID" value="GAU91455.1"/>
    <property type="molecule type" value="Genomic_DNA"/>
</dbReference>
<organism evidence="9 10">
    <name type="scientific">Ramazzottius varieornatus</name>
    <name type="common">Water bear</name>
    <name type="synonym">Tardigrade</name>
    <dbReference type="NCBI Taxonomy" id="947166"/>
    <lineage>
        <taxon>Eukaryota</taxon>
        <taxon>Metazoa</taxon>
        <taxon>Ecdysozoa</taxon>
        <taxon>Tardigrada</taxon>
        <taxon>Eutardigrada</taxon>
        <taxon>Parachela</taxon>
        <taxon>Hypsibioidea</taxon>
        <taxon>Ramazzottiidae</taxon>
        <taxon>Ramazzottius</taxon>
    </lineage>
</organism>
<keyword evidence="3 7" id="KW-0378">Hydrolase</keyword>
<comment type="cofactor">
    <cofactor evidence="7">
        <name>Zn(2+)</name>
        <dbReference type="ChEBI" id="CHEBI:29105"/>
    </cofactor>
    <text evidence="7">Binds 1 zinc ion per subunit.</text>
</comment>
<dbReference type="GO" id="GO:0046872">
    <property type="term" value="F:metal ion binding"/>
    <property type="evidence" value="ECO:0007669"/>
    <property type="project" value="UniProtKB-KW"/>
</dbReference>
<comment type="caution">
    <text evidence="9">The sequence shown here is derived from an EMBL/GenBank/DDBJ whole genome shotgun (WGS) entry which is preliminary data.</text>
</comment>
<feature type="domain" description="Peptidase M12A" evidence="8">
    <location>
        <begin position="1"/>
        <end position="101"/>
    </location>
</feature>
<evidence type="ECO:0000256" key="2">
    <source>
        <dbReference type="ARBA" id="ARBA00022723"/>
    </source>
</evidence>
<comment type="caution">
    <text evidence="6">Lacks conserved residue(s) required for the propagation of feature annotation.</text>
</comment>
<dbReference type="PRINTS" id="PR00480">
    <property type="entry name" value="ASTACIN"/>
</dbReference>
<evidence type="ECO:0000256" key="7">
    <source>
        <dbReference type="RuleBase" id="RU361183"/>
    </source>
</evidence>
<dbReference type="STRING" id="947166.A0A1D1USN5"/>
<evidence type="ECO:0000256" key="1">
    <source>
        <dbReference type="ARBA" id="ARBA00022670"/>
    </source>
</evidence>
<evidence type="ECO:0000313" key="10">
    <source>
        <dbReference type="Proteomes" id="UP000186922"/>
    </source>
</evidence>
<dbReference type="InterPro" id="IPR001506">
    <property type="entry name" value="Peptidase_M12A"/>
</dbReference>
<dbReference type="Proteomes" id="UP000186922">
    <property type="component" value="Unassembled WGS sequence"/>
</dbReference>
<reference evidence="9 10" key="1">
    <citation type="journal article" date="2016" name="Nat. Commun.">
        <title>Extremotolerant tardigrade genome and improved radiotolerance of human cultured cells by tardigrade-unique protein.</title>
        <authorList>
            <person name="Hashimoto T."/>
            <person name="Horikawa D.D."/>
            <person name="Saito Y."/>
            <person name="Kuwahara H."/>
            <person name="Kozuka-Hata H."/>
            <person name="Shin-I T."/>
            <person name="Minakuchi Y."/>
            <person name="Ohishi K."/>
            <person name="Motoyama A."/>
            <person name="Aizu T."/>
            <person name="Enomoto A."/>
            <person name="Kondo K."/>
            <person name="Tanaka S."/>
            <person name="Hara Y."/>
            <person name="Koshikawa S."/>
            <person name="Sagara H."/>
            <person name="Miura T."/>
            <person name="Yokobori S."/>
            <person name="Miyagawa K."/>
            <person name="Suzuki Y."/>
            <person name="Kubo T."/>
            <person name="Oyama M."/>
            <person name="Kohara Y."/>
            <person name="Fujiyama A."/>
            <person name="Arakawa K."/>
            <person name="Katayama T."/>
            <person name="Toyoda A."/>
            <person name="Kunieda T."/>
        </authorList>
    </citation>
    <scope>NUCLEOTIDE SEQUENCE [LARGE SCALE GENOMIC DNA]</scope>
    <source>
        <strain evidence="9 10">YOKOZUNA-1</strain>
    </source>
</reference>
<keyword evidence="4 7" id="KW-0862">Zinc</keyword>
<dbReference type="InterPro" id="IPR024079">
    <property type="entry name" value="MetalloPept_cat_dom_sf"/>
</dbReference>
<keyword evidence="1 7" id="KW-0645">Protease</keyword>
<evidence type="ECO:0000313" key="9">
    <source>
        <dbReference type="EMBL" id="GAU91455.1"/>
    </source>
</evidence>
<proteinExistence type="predicted"/>
<dbReference type="OrthoDB" id="291007at2759"/>
<protein>
    <recommendedName>
        <fullName evidence="7">Metalloendopeptidase</fullName>
        <ecNumber evidence="7">3.4.24.-</ecNumber>
    </recommendedName>
</protein>
<keyword evidence="10" id="KW-1185">Reference proteome</keyword>
<dbReference type="Gene3D" id="3.40.390.10">
    <property type="entry name" value="Collagenase (Catalytic Domain)"/>
    <property type="match status" value="1"/>
</dbReference>
<gene>
    <name evidence="9" type="primary">RvY_03704</name>
    <name evidence="9" type="synonym">RvY_03704.1</name>
    <name evidence="9" type="ORF">RvY_03704-1</name>
</gene>
<dbReference type="PANTHER" id="PTHR10127:SF780">
    <property type="entry name" value="METALLOENDOPEPTIDASE"/>
    <property type="match status" value="1"/>
</dbReference>
<dbReference type="GO" id="GO:0004222">
    <property type="term" value="F:metalloendopeptidase activity"/>
    <property type="evidence" value="ECO:0007669"/>
    <property type="project" value="UniProtKB-UniRule"/>
</dbReference>
<dbReference type="EC" id="3.4.24.-" evidence="7"/>
<dbReference type="AlphaFoldDB" id="A0A1D1USN5"/>